<keyword evidence="4" id="KW-0812">Transmembrane</keyword>
<feature type="domain" description="TonB-dependent transporter Oar-like beta-barrel" evidence="7">
    <location>
        <begin position="254"/>
        <end position="936"/>
    </location>
</feature>
<dbReference type="EMBL" id="SNYV01000014">
    <property type="protein sequence ID" value="TDQ77401.1"/>
    <property type="molecule type" value="Genomic_DNA"/>
</dbReference>
<dbReference type="PANTHER" id="PTHR30069">
    <property type="entry name" value="TONB-DEPENDENT OUTER MEMBRANE RECEPTOR"/>
    <property type="match status" value="1"/>
</dbReference>
<keyword evidence="6" id="KW-0998">Cell outer membrane</keyword>
<proteinExistence type="predicted"/>
<dbReference type="InterPro" id="IPR057601">
    <property type="entry name" value="Oar-like_b-barrel"/>
</dbReference>
<dbReference type="Pfam" id="PF13620">
    <property type="entry name" value="CarboxypepD_reg"/>
    <property type="match status" value="1"/>
</dbReference>
<dbReference type="Gene3D" id="2.40.170.20">
    <property type="entry name" value="TonB-dependent receptor, beta-barrel domain"/>
    <property type="match status" value="1"/>
</dbReference>
<dbReference type="GO" id="GO:0044718">
    <property type="term" value="P:siderophore transmembrane transport"/>
    <property type="evidence" value="ECO:0007669"/>
    <property type="project" value="TreeGrafter"/>
</dbReference>
<keyword evidence="9" id="KW-1185">Reference proteome</keyword>
<dbReference type="GO" id="GO:0004180">
    <property type="term" value="F:carboxypeptidase activity"/>
    <property type="evidence" value="ECO:0007669"/>
    <property type="project" value="UniProtKB-KW"/>
</dbReference>
<comment type="caution">
    <text evidence="8">The sequence shown here is derived from an EMBL/GenBank/DDBJ whole genome shotgun (WGS) entry which is preliminary data.</text>
</comment>
<reference evidence="8 9" key="1">
    <citation type="submission" date="2019-03" db="EMBL/GenBank/DDBJ databases">
        <title>Genomic Encyclopedia of Archaeal and Bacterial Type Strains, Phase II (KMG-II): from individual species to whole genera.</title>
        <authorList>
            <person name="Goeker M."/>
        </authorList>
    </citation>
    <scope>NUCLEOTIDE SEQUENCE [LARGE SCALE GENOMIC DNA]</scope>
    <source>
        <strain evidence="8 9">DSM 28353</strain>
    </source>
</reference>
<evidence type="ECO:0000313" key="9">
    <source>
        <dbReference type="Proteomes" id="UP000295292"/>
    </source>
</evidence>
<dbReference type="InterPro" id="IPR013784">
    <property type="entry name" value="Carb-bd-like_fold"/>
</dbReference>
<accession>A0A4R6WMV7</accession>
<dbReference type="InterPro" id="IPR036942">
    <property type="entry name" value="Beta-barrel_TonB_sf"/>
</dbReference>
<dbReference type="InterPro" id="IPR039426">
    <property type="entry name" value="TonB-dep_rcpt-like"/>
</dbReference>
<dbReference type="GO" id="GO:0009279">
    <property type="term" value="C:cell outer membrane"/>
    <property type="evidence" value="ECO:0007669"/>
    <property type="project" value="UniProtKB-SubCell"/>
</dbReference>
<evidence type="ECO:0000256" key="1">
    <source>
        <dbReference type="ARBA" id="ARBA00004571"/>
    </source>
</evidence>
<evidence type="ECO:0000313" key="8">
    <source>
        <dbReference type="EMBL" id="TDQ77401.1"/>
    </source>
</evidence>
<dbReference type="PANTHER" id="PTHR30069:SF46">
    <property type="entry name" value="OAR PROTEIN"/>
    <property type="match status" value="1"/>
</dbReference>
<dbReference type="AlphaFoldDB" id="A0A4R6WMV7"/>
<evidence type="ECO:0000259" key="7">
    <source>
        <dbReference type="Pfam" id="PF25183"/>
    </source>
</evidence>
<evidence type="ECO:0000256" key="4">
    <source>
        <dbReference type="ARBA" id="ARBA00022692"/>
    </source>
</evidence>
<name>A0A4R6WMV7_9SPHI</name>
<organism evidence="8 9">
    <name type="scientific">Sphingobacterium yanglingense</name>
    <dbReference type="NCBI Taxonomy" id="1437280"/>
    <lineage>
        <taxon>Bacteria</taxon>
        <taxon>Pseudomonadati</taxon>
        <taxon>Bacteroidota</taxon>
        <taxon>Sphingobacteriia</taxon>
        <taxon>Sphingobacteriales</taxon>
        <taxon>Sphingobacteriaceae</taxon>
        <taxon>Sphingobacterium</taxon>
    </lineage>
</organism>
<dbReference type="GO" id="GO:0015344">
    <property type="term" value="F:siderophore uptake transmembrane transporter activity"/>
    <property type="evidence" value="ECO:0007669"/>
    <property type="project" value="TreeGrafter"/>
</dbReference>
<dbReference type="SUPFAM" id="SSF49452">
    <property type="entry name" value="Starch-binding domain-like"/>
    <property type="match status" value="1"/>
</dbReference>
<sequence length="1145" mass="126419">MRLFDNTLVSFVVDLTILKINMKKSLLFFALVLASYGTVQAQVTTSSMNGVVTESSGHVTVGATIKAIHLPSGTAYSGSANSTGRFNLANMRVGGPYRVEVTYVGQNPIVYEDVYLQLGQAFVLNPIFGDTAKALDEVTVTGRRGASVLKSGASTRVGQRQIQVLPQTSRSITEFTRLTPQANGTSFAGRDARYNNLQIDGANFNNGFGTDTNNPLPGGRSQPISLDAIEEISVNIAPFDITQSGFTGAGINAVTKSGTNTFHGTAYGYFTNENLNGYKINGEKGPDFVLGAKKNFGVTVGGPIIKDKLFFFLSAEREAATGANASGANLWKASKDGTANIAQNISRVKEDDLIAVQNHLKTVWGYDPGAYQGFANTAEQYGNKFLARIDYNINDKHKLAFRYNVLRGESNQITNNDSGPRPRSTSYRISENSMAFQNAHYSFENIVRSFTTELNSSFNSIFSNKFLFTYSKIQERRKTPSDQLFPFVDIWDGNVGSNPAVGTANYMSFGTELFSYKNDVVNDNYSFTNNLNMNFGKHNITAGAAFEIQKFGNSYTRMGTGYYRYASVADFLKTGTPQEVAPIMYGITYPYEGQDTYSRINFGLASLYAQDRFSVNDQLDLTFGLRAELPIYINKLAGNKSIDALELLDINGNPRHYSSSTWPKSRVMLSPRLGFNYDVFGDRSLTLRGGTGIFTGRIPFVWLTNMPTASGVLQNTIEPDGYNAVKDWIGGIRFQPNDPYYYVNNVPAGGENVFIKTPNEGAPATFALVDDNFRMPMVWRSSLGVDYQIPNTPVTLITDLLYTKDVYAVMQFGANRKSSKNFLNNAGDNRELYTNLSDYRYNDKIGANSATVLTNTSVKGYALSATFGASVSRWNGLSGSVFYTYSKAKDVSANSGSSAASAWGASPVINSPNDMMLHTSNFAIPHRVVANISYTIKNTTLGIYYDGSHQGRYSYYYQNDLNGDGLAVDLMYLPNKASDLRFEEYSVNYKNSAGQTVSKKFTVDDQEKALEAFIAENNLESYRGKYLPRNEFLMPWLNRFDVRWTQDLFSNIGMKGDKLQMTVDIVNFANLLNSNWGVQTNILSAGRNILTTRSIDNQNVPTFRMMNNTDANIDNGAPYLVNTPFRPASTKGTTWTATLGLRYAF</sequence>
<keyword evidence="2" id="KW-0813">Transport</keyword>
<keyword evidence="8" id="KW-0121">Carboxypeptidase</keyword>
<dbReference type="Pfam" id="PF25183">
    <property type="entry name" value="OMP_b-brl_4"/>
    <property type="match status" value="1"/>
</dbReference>
<keyword evidence="5" id="KW-0472">Membrane</keyword>
<dbReference type="GO" id="GO:0030246">
    <property type="term" value="F:carbohydrate binding"/>
    <property type="evidence" value="ECO:0007669"/>
    <property type="project" value="InterPro"/>
</dbReference>
<keyword evidence="8" id="KW-0645">Protease</keyword>
<evidence type="ECO:0000256" key="2">
    <source>
        <dbReference type="ARBA" id="ARBA00022448"/>
    </source>
</evidence>
<evidence type="ECO:0000256" key="5">
    <source>
        <dbReference type="ARBA" id="ARBA00023136"/>
    </source>
</evidence>
<gene>
    <name evidence="8" type="ORF">CLV99_2807</name>
</gene>
<comment type="subcellular location">
    <subcellularLocation>
        <location evidence="1">Cell outer membrane</location>
        <topology evidence="1">Multi-pass membrane protein</topology>
    </subcellularLocation>
</comment>
<dbReference type="SUPFAM" id="SSF56935">
    <property type="entry name" value="Porins"/>
    <property type="match status" value="1"/>
</dbReference>
<dbReference type="Proteomes" id="UP000295292">
    <property type="component" value="Unassembled WGS sequence"/>
</dbReference>
<keyword evidence="3" id="KW-1134">Transmembrane beta strand</keyword>
<evidence type="ECO:0000256" key="3">
    <source>
        <dbReference type="ARBA" id="ARBA00022452"/>
    </source>
</evidence>
<keyword evidence="8" id="KW-0378">Hydrolase</keyword>
<protein>
    <submittedName>
        <fullName evidence="8">Carboxypeptidase family protein</fullName>
    </submittedName>
</protein>
<evidence type="ECO:0000256" key="6">
    <source>
        <dbReference type="ARBA" id="ARBA00023237"/>
    </source>
</evidence>